<protein>
    <submittedName>
        <fullName evidence="1">Uncharacterized protein</fullName>
    </submittedName>
</protein>
<reference evidence="1" key="1">
    <citation type="journal article" date="2020" name="Cell">
        <title>Large-Scale Comparative Analyses of Tick Genomes Elucidate Their Genetic Diversity and Vector Capacities.</title>
        <authorList>
            <consortium name="Tick Genome and Microbiome Consortium (TIGMIC)"/>
            <person name="Jia N."/>
            <person name="Wang J."/>
            <person name="Shi W."/>
            <person name="Du L."/>
            <person name="Sun Y."/>
            <person name="Zhan W."/>
            <person name="Jiang J.F."/>
            <person name="Wang Q."/>
            <person name="Zhang B."/>
            <person name="Ji P."/>
            <person name="Bell-Sakyi L."/>
            <person name="Cui X.M."/>
            <person name="Yuan T.T."/>
            <person name="Jiang B.G."/>
            <person name="Yang W.F."/>
            <person name="Lam T.T."/>
            <person name="Chang Q.C."/>
            <person name="Ding S.J."/>
            <person name="Wang X.J."/>
            <person name="Zhu J.G."/>
            <person name="Ruan X.D."/>
            <person name="Zhao L."/>
            <person name="Wei J.T."/>
            <person name="Ye R.Z."/>
            <person name="Que T.C."/>
            <person name="Du C.H."/>
            <person name="Zhou Y.H."/>
            <person name="Cheng J.X."/>
            <person name="Dai P.F."/>
            <person name="Guo W.B."/>
            <person name="Han X.H."/>
            <person name="Huang E.J."/>
            <person name="Li L.F."/>
            <person name="Wei W."/>
            <person name="Gao Y.C."/>
            <person name="Liu J.Z."/>
            <person name="Shao H.Z."/>
            <person name="Wang X."/>
            <person name="Wang C.C."/>
            <person name="Yang T.C."/>
            <person name="Huo Q.B."/>
            <person name="Li W."/>
            <person name="Chen H.Y."/>
            <person name="Chen S.E."/>
            <person name="Zhou L.G."/>
            <person name="Ni X.B."/>
            <person name="Tian J.H."/>
            <person name="Sheng Y."/>
            <person name="Liu T."/>
            <person name="Pan Y.S."/>
            <person name="Xia L.Y."/>
            <person name="Li J."/>
            <person name="Zhao F."/>
            <person name="Cao W.C."/>
        </authorList>
    </citation>
    <scope>NUCLEOTIDE SEQUENCE</scope>
    <source>
        <strain evidence="1">Rsan-2018</strain>
    </source>
</reference>
<proteinExistence type="predicted"/>
<comment type="caution">
    <text evidence="1">The sequence shown here is derived from an EMBL/GenBank/DDBJ whole genome shotgun (WGS) entry which is preliminary data.</text>
</comment>
<dbReference type="Proteomes" id="UP000821837">
    <property type="component" value="Unassembled WGS sequence"/>
</dbReference>
<dbReference type="AlphaFoldDB" id="A0A9D4SRE0"/>
<evidence type="ECO:0000313" key="1">
    <source>
        <dbReference type="EMBL" id="KAH7944365.1"/>
    </source>
</evidence>
<accession>A0A9D4SRE0</accession>
<keyword evidence="2" id="KW-1185">Reference proteome</keyword>
<gene>
    <name evidence="1" type="ORF">HPB52_018699</name>
</gene>
<dbReference type="EMBL" id="JABSTV010001253">
    <property type="protein sequence ID" value="KAH7944365.1"/>
    <property type="molecule type" value="Genomic_DNA"/>
</dbReference>
<name>A0A9D4SRE0_RHISA</name>
<organism evidence="1 2">
    <name type="scientific">Rhipicephalus sanguineus</name>
    <name type="common">Brown dog tick</name>
    <name type="synonym">Ixodes sanguineus</name>
    <dbReference type="NCBI Taxonomy" id="34632"/>
    <lineage>
        <taxon>Eukaryota</taxon>
        <taxon>Metazoa</taxon>
        <taxon>Ecdysozoa</taxon>
        <taxon>Arthropoda</taxon>
        <taxon>Chelicerata</taxon>
        <taxon>Arachnida</taxon>
        <taxon>Acari</taxon>
        <taxon>Parasitiformes</taxon>
        <taxon>Ixodida</taxon>
        <taxon>Ixodoidea</taxon>
        <taxon>Ixodidae</taxon>
        <taxon>Rhipicephalinae</taxon>
        <taxon>Rhipicephalus</taxon>
        <taxon>Rhipicephalus</taxon>
    </lineage>
</organism>
<evidence type="ECO:0000313" key="2">
    <source>
        <dbReference type="Proteomes" id="UP000821837"/>
    </source>
</evidence>
<reference evidence="1" key="2">
    <citation type="submission" date="2021-09" db="EMBL/GenBank/DDBJ databases">
        <authorList>
            <person name="Jia N."/>
            <person name="Wang J."/>
            <person name="Shi W."/>
            <person name="Du L."/>
            <person name="Sun Y."/>
            <person name="Zhan W."/>
            <person name="Jiang J."/>
            <person name="Wang Q."/>
            <person name="Zhang B."/>
            <person name="Ji P."/>
            <person name="Sakyi L.B."/>
            <person name="Cui X."/>
            <person name="Yuan T."/>
            <person name="Jiang B."/>
            <person name="Yang W."/>
            <person name="Lam T.T.-Y."/>
            <person name="Chang Q."/>
            <person name="Ding S."/>
            <person name="Wang X."/>
            <person name="Zhu J."/>
            <person name="Ruan X."/>
            <person name="Zhao L."/>
            <person name="Wei J."/>
            <person name="Que T."/>
            <person name="Du C."/>
            <person name="Cheng J."/>
            <person name="Dai P."/>
            <person name="Han X."/>
            <person name="Huang E."/>
            <person name="Gao Y."/>
            <person name="Liu J."/>
            <person name="Shao H."/>
            <person name="Ye R."/>
            <person name="Li L."/>
            <person name="Wei W."/>
            <person name="Wang X."/>
            <person name="Wang C."/>
            <person name="Huo Q."/>
            <person name="Li W."/>
            <person name="Guo W."/>
            <person name="Chen H."/>
            <person name="Chen S."/>
            <person name="Zhou L."/>
            <person name="Zhou L."/>
            <person name="Ni X."/>
            <person name="Tian J."/>
            <person name="Zhou Y."/>
            <person name="Sheng Y."/>
            <person name="Liu T."/>
            <person name="Pan Y."/>
            <person name="Xia L."/>
            <person name="Li J."/>
            <person name="Zhao F."/>
            <person name="Cao W."/>
        </authorList>
    </citation>
    <scope>NUCLEOTIDE SEQUENCE</scope>
    <source>
        <strain evidence="1">Rsan-2018</strain>
        <tissue evidence="1">Larvae</tissue>
    </source>
</reference>
<sequence length="120" mass="13124">MASSSKQLPLKRRRPRISAELEAAAATRVWSPLETYWDPRYKCYFYAGSLPMTPGQDEKPQVELSAVTQEADSRAASILSSRRLEFPHVEVAAVAVGPAEILPPESPADETLAVEPLESG</sequence>